<dbReference type="PANTHER" id="PTHR30055">
    <property type="entry name" value="HTH-TYPE TRANSCRIPTIONAL REGULATOR RUTR"/>
    <property type="match status" value="1"/>
</dbReference>
<feature type="domain" description="HTH tetR-type" evidence="7">
    <location>
        <begin position="240"/>
        <end position="300"/>
    </location>
</feature>
<dbReference type="InterPro" id="IPR001647">
    <property type="entry name" value="HTH_TetR"/>
</dbReference>
<keyword evidence="4" id="KW-0804">Transcription</keyword>
<dbReference type="AlphaFoldDB" id="A0A0B4D5R5"/>
<dbReference type="Proteomes" id="UP000031202">
    <property type="component" value="Unassembled WGS sequence"/>
</dbReference>
<evidence type="ECO:0000256" key="6">
    <source>
        <dbReference type="SAM" id="MobiDB-lite"/>
    </source>
</evidence>
<reference evidence="8 9" key="1">
    <citation type="submission" date="2014-12" db="EMBL/GenBank/DDBJ databases">
        <title>Genome sequencing of Microbacterium hominis TPW29.</title>
        <authorList>
            <person name="Tan P.W."/>
            <person name="Chan K.-G."/>
        </authorList>
    </citation>
    <scope>NUCLEOTIDE SEQUENCE [LARGE SCALE GENOMIC DNA]</scope>
    <source>
        <strain evidence="8 9">TPW29</strain>
    </source>
</reference>
<evidence type="ECO:0000256" key="4">
    <source>
        <dbReference type="ARBA" id="ARBA00023163"/>
    </source>
</evidence>
<sequence>MTTAVARTRNAAATRARIVEAAREVFISRGYRAASLRDVATAAGISHPGLLKHFATKDMLLAAVIAGFDRSTETALADHDGAREAGALLFSSVAARNATIEGYLALYAALVGEGSTRGHPAHAAMRERYRRLREVFVAQLSAARTVGAVHPGRDVRGEAVRIAAVWDGLQLLQLYLPQRVDLVSLLTDMQEMLVAAPGAPGPAQRDVGEDAAASAPPAPWPTLDLVDEEPEATEGYRVGRERRSRIVRDATALFARDGYADTSLREIAERVGVSKSALLHHYPSKDALLRAVLAERDRAISVSPPAHAQRAADALRDLPRNAAINAASAPGLIEVYAVLSCEALPPDHPAHDYFTQRFAATIDHFTAVLRAAQQDGDLPAHRDPAREAIRLVALWDGLQYQWLYDRESVDVAAELAAHLDDILPRR</sequence>
<dbReference type="EMBL" id="JWSZ01000003">
    <property type="protein sequence ID" value="KIC59525.1"/>
    <property type="molecule type" value="Genomic_DNA"/>
</dbReference>
<evidence type="ECO:0000259" key="7">
    <source>
        <dbReference type="PROSITE" id="PS50977"/>
    </source>
</evidence>
<dbReference type="InterPro" id="IPR036271">
    <property type="entry name" value="Tet_transcr_reg_TetR-rel_C_sf"/>
</dbReference>
<proteinExistence type="predicted"/>
<evidence type="ECO:0000313" key="8">
    <source>
        <dbReference type="EMBL" id="KIC59525.1"/>
    </source>
</evidence>
<dbReference type="SUPFAM" id="SSF46689">
    <property type="entry name" value="Homeodomain-like"/>
    <property type="match status" value="2"/>
</dbReference>
<dbReference type="Pfam" id="PF00440">
    <property type="entry name" value="TetR_N"/>
    <property type="match status" value="2"/>
</dbReference>
<dbReference type="Pfam" id="PF13977">
    <property type="entry name" value="TetR_C_6"/>
    <property type="match status" value="2"/>
</dbReference>
<dbReference type="InterPro" id="IPR050109">
    <property type="entry name" value="HTH-type_TetR-like_transc_reg"/>
</dbReference>
<dbReference type="PRINTS" id="PR00455">
    <property type="entry name" value="HTHTETR"/>
</dbReference>
<evidence type="ECO:0000313" key="9">
    <source>
        <dbReference type="Proteomes" id="UP000031202"/>
    </source>
</evidence>
<protein>
    <submittedName>
        <fullName evidence="8">TetR family transcriptional regulator</fullName>
    </submittedName>
</protein>
<keyword evidence="2" id="KW-0805">Transcription regulation</keyword>
<name>A0A0B4D5R5_9MICO</name>
<feature type="DNA-binding region" description="H-T-H motif" evidence="5">
    <location>
        <begin position="35"/>
        <end position="54"/>
    </location>
</feature>
<gene>
    <name evidence="8" type="ORF">RM52_03485</name>
</gene>
<feature type="domain" description="HTH tetR-type" evidence="7">
    <location>
        <begin position="12"/>
        <end position="72"/>
    </location>
</feature>
<accession>A0A0B4D5R5</accession>
<keyword evidence="1" id="KW-0678">Repressor</keyword>
<dbReference type="PANTHER" id="PTHR30055:SF226">
    <property type="entry name" value="HTH-TYPE TRANSCRIPTIONAL REGULATOR PKSA"/>
    <property type="match status" value="1"/>
</dbReference>
<dbReference type="SUPFAM" id="SSF48498">
    <property type="entry name" value="Tetracyclin repressor-like, C-terminal domain"/>
    <property type="match status" value="2"/>
</dbReference>
<comment type="caution">
    <text evidence="8">The sequence shown here is derived from an EMBL/GenBank/DDBJ whole genome shotgun (WGS) entry which is preliminary data.</text>
</comment>
<dbReference type="GO" id="GO:0000976">
    <property type="term" value="F:transcription cis-regulatory region binding"/>
    <property type="evidence" value="ECO:0007669"/>
    <property type="project" value="TreeGrafter"/>
</dbReference>
<evidence type="ECO:0000256" key="1">
    <source>
        <dbReference type="ARBA" id="ARBA00022491"/>
    </source>
</evidence>
<evidence type="ECO:0000256" key="5">
    <source>
        <dbReference type="PROSITE-ProRule" id="PRU00335"/>
    </source>
</evidence>
<keyword evidence="3 5" id="KW-0238">DNA-binding</keyword>
<dbReference type="InterPro" id="IPR039538">
    <property type="entry name" value="BetI_C"/>
</dbReference>
<organism evidence="8 9">
    <name type="scientific">Microbacterium hominis</name>
    <dbReference type="NCBI Taxonomy" id="162426"/>
    <lineage>
        <taxon>Bacteria</taxon>
        <taxon>Bacillati</taxon>
        <taxon>Actinomycetota</taxon>
        <taxon>Actinomycetes</taxon>
        <taxon>Micrococcales</taxon>
        <taxon>Microbacteriaceae</taxon>
        <taxon>Microbacterium</taxon>
    </lineage>
</organism>
<dbReference type="InterPro" id="IPR009057">
    <property type="entry name" value="Homeodomain-like_sf"/>
</dbReference>
<dbReference type="GO" id="GO:0003700">
    <property type="term" value="F:DNA-binding transcription factor activity"/>
    <property type="evidence" value="ECO:0007669"/>
    <property type="project" value="TreeGrafter"/>
</dbReference>
<dbReference type="Gene3D" id="1.10.357.10">
    <property type="entry name" value="Tetracycline Repressor, domain 2"/>
    <property type="match status" value="2"/>
</dbReference>
<feature type="DNA-binding region" description="H-T-H motif" evidence="5">
    <location>
        <begin position="263"/>
        <end position="282"/>
    </location>
</feature>
<feature type="region of interest" description="Disordered" evidence="6">
    <location>
        <begin position="199"/>
        <end position="224"/>
    </location>
</feature>
<evidence type="ECO:0000256" key="3">
    <source>
        <dbReference type="ARBA" id="ARBA00023125"/>
    </source>
</evidence>
<dbReference type="PROSITE" id="PS50977">
    <property type="entry name" value="HTH_TETR_2"/>
    <property type="match status" value="2"/>
</dbReference>
<evidence type="ECO:0000256" key="2">
    <source>
        <dbReference type="ARBA" id="ARBA00023015"/>
    </source>
</evidence>